<dbReference type="AlphaFoldDB" id="B0D2S9"/>
<dbReference type="HOGENOM" id="CLU_1875777_0_0_1"/>
<dbReference type="InParanoid" id="B0D2S9"/>
<evidence type="ECO:0000313" key="3">
    <source>
        <dbReference type="Proteomes" id="UP000001194"/>
    </source>
</evidence>
<accession>B0D2S9</accession>
<evidence type="ECO:0000313" key="2">
    <source>
        <dbReference type="EMBL" id="EDR11148.1"/>
    </source>
</evidence>
<reference evidence="2 3" key="1">
    <citation type="journal article" date="2008" name="Nature">
        <title>The genome of Laccaria bicolor provides insights into mycorrhizal symbiosis.</title>
        <authorList>
            <person name="Martin F."/>
            <person name="Aerts A."/>
            <person name="Ahren D."/>
            <person name="Brun A."/>
            <person name="Danchin E.G.J."/>
            <person name="Duchaussoy F."/>
            <person name="Gibon J."/>
            <person name="Kohler A."/>
            <person name="Lindquist E."/>
            <person name="Pereda V."/>
            <person name="Salamov A."/>
            <person name="Shapiro H.J."/>
            <person name="Wuyts J."/>
            <person name="Blaudez D."/>
            <person name="Buee M."/>
            <person name="Brokstein P."/>
            <person name="Canbaeck B."/>
            <person name="Cohen D."/>
            <person name="Courty P.E."/>
            <person name="Coutinho P.M."/>
            <person name="Delaruelle C."/>
            <person name="Detter J.C."/>
            <person name="Deveau A."/>
            <person name="DiFazio S."/>
            <person name="Duplessis S."/>
            <person name="Fraissinet-Tachet L."/>
            <person name="Lucic E."/>
            <person name="Frey-Klett P."/>
            <person name="Fourrey C."/>
            <person name="Feussner I."/>
            <person name="Gay G."/>
            <person name="Grimwood J."/>
            <person name="Hoegger P.J."/>
            <person name="Jain P."/>
            <person name="Kilaru S."/>
            <person name="Labbe J."/>
            <person name="Lin Y.C."/>
            <person name="Legue V."/>
            <person name="Le Tacon F."/>
            <person name="Marmeisse R."/>
            <person name="Melayah D."/>
            <person name="Montanini B."/>
            <person name="Muratet M."/>
            <person name="Nehls U."/>
            <person name="Niculita-Hirzel H."/>
            <person name="Oudot-Le Secq M.P."/>
            <person name="Peter M."/>
            <person name="Quesneville H."/>
            <person name="Rajashekar B."/>
            <person name="Reich M."/>
            <person name="Rouhier N."/>
            <person name="Schmutz J."/>
            <person name="Yin T."/>
            <person name="Chalot M."/>
            <person name="Henrissat B."/>
            <person name="Kuees U."/>
            <person name="Lucas S."/>
            <person name="Van de Peer Y."/>
            <person name="Podila G.K."/>
            <person name="Polle A."/>
            <person name="Pukkila P.J."/>
            <person name="Richardson P.M."/>
            <person name="Rouze P."/>
            <person name="Sanders I.R."/>
            <person name="Stajich J.E."/>
            <person name="Tunlid A."/>
            <person name="Tuskan G."/>
            <person name="Grigoriev I.V."/>
        </authorList>
    </citation>
    <scope>NUCLEOTIDE SEQUENCE [LARGE SCALE GENOMIC DNA]</scope>
    <source>
        <strain evidence="3">S238N-H82 / ATCC MYA-4686</strain>
    </source>
</reference>
<protein>
    <submittedName>
        <fullName evidence="2">Predicted protein</fullName>
    </submittedName>
</protein>
<keyword evidence="3" id="KW-1185">Reference proteome</keyword>
<dbReference type="RefSeq" id="XP_001878449.1">
    <property type="nucleotide sequence ID" value="XM_001878414.1"/>
</dbReference>
<feature type="coiled-coil region" evidence="1">
    <location>
        <begin position="52"/>
        <end position="110"/>
    </location>
</feature>
<proteinExistence type="predicted"/>
<keyword evidence="1" id="KW-0175">Coiled coil</keyword>
<gene>
    <name evidence="2" type="ORF">LACBIDRAFT_315623</name>
</gene>
<dbReference type="OrthoDB" id="8062037at2759"/>
<dbReference type="KEGG" id="lbc:LACBIDRAFT_315623"/>
<name>B0D2S9_LACBS</name>
<organism evidence="3">
    <name type="scientific">Laccaria bicolor (strain S238N-H82 / ATCC MYA-4686)</name>
    <name type="common">Bicoloured deceiver</name>
    <name type="synonym">Laccaria laccata var. bicolor</name>
    <dbReference type="NCBI Taxonomy" id="486041"/>
    <lineage>
        <taxon>Eukaryota</taxon>
        <taxon>Fungi</taxon>
        <taxon>Dikarya</taxon>
        <taxon>Basidiomycota</taxon>
        <taxon>Agaricomycotina</taxon>
        <taxon>Agaricomycetes</taxon>
        <taxon>Agaricomycetidae</taxon>
        <taxon>Agaricales</taxon>
        <taxon>Agaricineae</taxon>
        <taxon>Hydnangiaceae</taxon>
        <taxon>Laccaria</taxon>
    </lineage>
</organism>
<dbReference type="GeneID" id="6073678"/>
<sequence>MKRHLQVAWRRRDARFERWRKYSNWTQQLRLKKLLQAAQTLDKRVAPLFVELERIKKDNEIMRDALKEAKIDLEVTELLQRHVDELSQLLHEAQKSLASEKEENNRLVTASRRQADQRTLEFESSRILGFNRDVFW</sequence>
<dbReference type="EMBL" id="DS547096">
    <property type="protein sequence ID" value="EDR11148.1"/>
    <property type="molecule type" value="Genomic_DNA"/>
</dbReference>
<dbReference type="Proteomes" id="UP000001194">
    <property type="component" value="Unassembled WGS sequence"/>
</dbReference>
<evidence type="ECO:0000256" key="1">
    <source>
        <dbReference type="SAM" id="Coils"/>
    </source>
</evidence>